<proteinExistence type="predicted"/>
<name>A0A0G8C2U7_9BACI</name>
<comment type="caution">
    <text evidence="1">The sequence shown here is derived from an EMBL/GenBank/DDBJ whole genome shotgun (WGS) entry which is preliminary data.</text>
</comment>
<dbReference type="EMBL" id="LCYN01000031">
    <property type="protein sequence ID" value="KKZ93456.1"/>
    <property type="molecule type" value="Genomic_DNA"/>
</dbReference>
<dbReference type="Proteomes" id="UP000035350">
    <property type="component" value="Unassembled WGS sequence"/>
</dbReference>
<accession>A0A0G8C2U7</accession>
<reference evidence="1 2" key="1">
    <citation type="journal article" date="2015" name="Genome Announc.">
        <title>Next-Generation Whole-Genome Sequencing of Eight Strains of Bacillus cereus, Isolated from Food.</title>
        <authorList>
            <person name="Krawczyk A.O."/>
            <person name="de Jong A."/>
            <person name="Eijlander R.T."/>
            <person name="Berendsen E.M."/>
            <person name="Holsappel S."/>
            <person name="Wells-Bennik M.H."/>
            <person name="Kuipers O.P."/>
        </authorList>
    </citation>
    <scope>NUCLEOTIDE SEQUENCE [LARGE SCALE GENOMIC DNA]</scope>
    <source>
        <strain evidence="1 2">B4147</strain>
    </source>
</reference>
<dbReference type="PATRIC" id="fig|1396.433.peg.5427"/>
<protein>
    <submittedName>
        <fullName evidence="1">Uncharacterized protein</fullName>
    </submittedName>
</protein>
<gene>
    <name evidence="1" type="ORF">B4147_2692</name>
</gene>
<reference evidence="2" key="2">
    <citation type="submission" date="2015-04" db="EMBL/GenBank/DDBJ databases">
        <title>Draft Genome Sequences of Eight Spore-Forming Food Isolates of Bacillus cereus Genome sequencing.</title>
        <authorList>
            <person name="Krawcyk A.O."/>
            <person name="de Jong A."/>
            <person name="Eijlander R.T."/>
            <person name="Berendsen E.M."/>
            <person name="Holsappel S."/>
            <person name="Wells-Bennik M."/>
            <person name="Kuipers O.P."/>
        </authorList>
    </citation>
    <scope>NUCLEOTIDE SEQUENCE [LARGE SCALE GENOMIC DNA]</scope>
    <source>
        <strain evidence="2">B4147</strain>
    </source>
</reference>
<organism evidence="1 2">
    <name type="scientific">Bacillus wiedmannii</name>
    <dbReference type="NCBI Taxonomy" id="1890302"/>
    <lineage>
        <taxon>Bacteria</taxon>
        <taxon>Bacillati</taxon>
        <taxon>Bacillota</taxon>
        <taxon>Bacilli</taxon>
        <taxon>Bacillales</taxon>
        <taxon>Bacillaceae</taxon>
        <taxon>Bacillus</taxon>
        <taxon>Bacillus cereus group</taxon>
    </lineage>
</organism>
<evidence type="ECO:0000313" key="2">
    <source>
        <dbReference type="Proteomes" id="UP000035350"/>
    </source>
</evidence>
<dbReference type="AlphaFoldDB" id="A0A0G8C2U7"/>
<sequence length="54" mass="6764">MTTVLWLDNTRWATFIYKLITRFIFTHKNDKPLVAKVKYIQVKRIYFLKWKEKE</sequence>
<evidence type="ECO:0000313" key="1">
    <source>
        <dbReference type="EMBL" id="KKZ93456.1"/>
    </source>
</evidence>